<gene>
    <name evidence="2" type="ORF">WMY93_030450</name>
</gene>
<proteinExistence type="predicted"/>
<sequence length="189" mass="20255">MSMVPESWCVGCLQCCRADVIYALCFVREAALKQALFTLSAPLGGRSVPSSPPSAFHQVVCSQSCQCQTSKLNEDFLTALHFHDDRAGCWLGDEERDGGRHQENQSGPEDHEVDDSSEKTPSKASKSPQKTTKRPKTVPVKVTLLDGSDYDTAVELGVLTLSQILAAHNSSLAAVSVALSPCSQVSSSN</sequence>
<feature type="region of interest" description="Disordered" evidence="1">
    <location>
        <begin position="93"/>
        <end position="136"/>
    </location>
</feature>
<reference evidence="3" key="1">
    <citation type="submission" date="2024-04" db="EMBL/GenBank/DDBJ databases">
        <title>Salinicola lusitanus LLJ914,a marine bacterium isolated from the Okinawa Trough.</title>
        <authorList>
            <person name="Li J."/>
        </authorList>
    </citation>
    <scope>NUCLEOTIDE SEQUENCE [LARGE SCALE GENOMIC DNA]</scope>
</reference>
<evidence type="ECO:0000313" key="3">
    <source>
        <dbReference type="Proteomes" id="UP001460270"/>
    </source>
</evidence>
<dbReference type="EMBL" id="JBBPFD010000491">
    <property type="protein sequence ID" value="KAK7878614.1"/>
    <property type="molecule type" value="Genomic_DNA"/>
</dbReference>
<comment type="caution">
    <text evidence="2">The sequence shown here is derived from an EMBL/GenBank/DDBJ whole genome shotgun (WGS) entry which is preliminary data.</text>
</comment>
<organism evidence="2 3">
    <name type="scientific">Mugilogobius chulae</name>
    <name type="common">yellowstripe goby</name>
    <dbReference type="NCBI Taxonomy" id="88201"/>
    <lineage>
        <taxon>Eukaryota</taxon>
        <taxon>Metazoa</taxon>
        <taxon>Chordata</taxon>
        <taxon>Craniata</taxon>
        <taxon>Vertebrata</taxon>
        <taxon>Euteleostomi</taxon>
        <taxon>Actinopterygii</taxon>
        <taxon>Neopterygii</taxon>
        <taxon>Teleostei</taxon>
        <taxon>Neoteleostei</taxon>
        <taxon>Acanthomorphata</taxon>
        <taxon>Gobiaria</taxon>
        <taxon>Gobiiformes</taxon>
        <taxon>Gobioidei</taxon>
        <taxon>Gobiidae</taxon>
        <taxon>Gobionellinae</taxon>
        <taxon>Mugilogobius</taxon>
    </lineage>
</organism>
<dbReference type="AlphaFoldDB" id="A0AAW0MKA7"/>
<dbReference type="Proteomes" id="UP001460270">
    <property type="component" value="Unassembled WGS sequence"/>
</dbReference>
<protein>
    <submittedName>
        <fullName evidence="2">Uncharacterized protein</fullName>
    </submittedName>
</protein>
<name>A0AAW0MKA7_9GOBI</name>
<feature type="compositionally biased region" description="Basic and acidic residues" evidence="1">
    <location>
        <begin position="97"/>
        <end position="121"/>
    </location>
</feature>
<accession>A0AAW0MKA7</accession>
<evidence type="ECO:0000256" key="1">
    <source>
        <dbReference type="SAM" id="MobiDB-lite"/>
    </source>
</evidence>
<evidence type="ECO:0000313" key="2">
    <source>
        <dbReference type="EMBL" id="KAK7878614.1"/>
    </source>
</evidence>
<keyword evidence="3" id="KW-1185">Reference proteome</keyword>